<evidence type="ECO:0000313" key="3">
    <source>
        <dbReference type="EMBL" id="KKU37881.1"/>
    </source>
</evidence>
<protein>
    <recommendedName>
        <fullName evidence="5">SinR family protein</fullName>
    </recommendedName>
</protein>
<proteinExistence type="predicted"/>
<name>A0A0G1PYG4_9BACT</name>
<dbReference type="AlphaFoldDB" id="A0A0G1PYG4"/>
<reference evidence="3 4" key="1">
    <citation type="journal article" date="2015" name="Nature">
        <title>rRNA introns, odd ribosomes, and small enigmatic genomes across a large radiation of phyla.</title>
        <authorList>
            <person name="Brown C.T."/>
            <person name="Hug L.A."/>
            <person name="Thomas B.C."/>
            <person name="Sharon I."/>
            <person name="Castelle C.J."/>
            <person name="Singh A."/>
            <person name="Wilkins M.J."/>
            <person name="Williams K.H."/>
            <person name="Banfield J.F."/>
        </authorList>
    </citation>
    <scope>NUCLEOTIDE SEQUENCE [LARGE SCALE GENOMIC DNA]</scope>
</reference>
<keyword evidence="2" id="KW-0378">Hydrolase</keyword>
<sequence length="90" mass="10646">MLYLITYDLKKPQQNYTELFKALKSTGKWWHHLDSTWLVQSSEVIEVFTNRVKGKIDQNDSLLVVEITNDSYKGWLTQKAWDWLRNNIGG</sequence>
<comment type="caution">
    <text evidence="3">The sequence shown here is derived from an EMBL/GenBank/DDBJ whole genome shotgun (WGS) entry which is preliminary data.</text>
</comment>
<evidence type="ECO:0000256" key="2">
    <source>
        <dbReference type="ARBA" id="ARBA00022801"/>
    </source>
</evidence>
<organism evidence="3 4">
    <name type="scientific">Candidatus Azambacteria bacterium GW2011_GWB2_46_37</name>
    <dbReference type="NCBI Taxonomy" id="1618618"/>
    <lineage>
        <taxon>Bacteria</taxon>
        <taxon>Candidatus Azamiibacteriota</taxon>
    </lineage>
</organism>
<evidence type="ECO:0008006" key="5">
    <source>
        <dbReference type="Google" id="ProtNLM"/>
    </source>
</evidence>
<dbReference type="Pfam" id="PF09827">
    <property type="entry name" value="CRISPR_Cas2"/>
    <property type="match status" value="1"/>
</dbReference>
<dbReference type="GO" id="GO:0016787">
    <property type="term" value="F:hydrolase activity"/>
    <property type="evidence" value="ECO:0007669"/>
    <property type="project" value="UniProtKB-KW"/>
</dbReference>
<dbReference type="GO" id="GO:0004518">
    <property type="term" value="F:nuclease activity"/>
    <property type="evidence" value="ECO:0007669"/>
    <property type="project" value="UniProtKB-KW"/>
</dbReference>
<dbReference type="InterPro" id="IPR019199">
    <property type="entry name" value="Virulence_VapD/CRISPR_Cas2"/>
</dbReference>
<gene>
    <name evidence="3" type="ORF">UX53_C0040G0002</name>
</gene>
<keyword evidence="1" id="KW-0540">Nuclease</keyword>
<dbReference type="Proteomes" id="UP000033818">
    <property type="component" value="Unassembled WGS sequence"/>
</dbReference>
<accession>A0A0G1PYG4</accession>
<evidence type="ECO:0000313" key="4">
    <source>
        <dbReference type="Proteomes" id="UP000033818"/>
    </source>
</evidence>
<evidence type="ECO:0000256" key="1">
    <source>
        <dbReference type="ARBA" id="ARBA00022722"/>
    </source>
</evidence>
<dbReference type="EMBL" id="LCMO01000040">
    <property type="protein sequence ID" value="KKU37881.1"/>
    <property type="molecule type" value="Genomic_DNA"/>
</dbReference>